<evidence type="ECO:0000256" key="1">
    <source>
        <dbReference type="SAM" id="MobiDB-lite"/>
    </source>
</evidence>
<evidence type="ECO:0000313" key="2">
    <source>
        <dbReference type="EMBL" id="KAK8396609.1"/>
    </source>
</evidence>
<organism evidence="2 3">
    <name type="scientific">Scylla paramamosain</name>
    <name type="common">Mud crab</name>
    <dbReference type="NCBI Taxonomy" id="85552"/>
    <lineage>
        <taxon>Eukaryota</taxon>
        <taxon>Metazoa</taxon>
        <taxon>Ecdysozoa</taxon>
        <taxon>Arthropoda</taxon>
        <taxon>Crustacea</taxon>
        <taxon>Multicrustacea</taxon>
        <taxon>Malacostraca</taxon>
        <taxon>Eumalacostraca</taxon>
        <taxon>Eucarida</taxon>
        <taxon>Decapoda</taxon>
        <taxon>Pleocyemata</taxon>
        <taxon>Brachyura</taxon>
        <taxon>Eubrachyura</taxon>
        <taxon>Portunoidea</taxon>
        <taxon>Portunidae</taxon>
        <taxon>Portuninae</taxon>
        <taxon>Scylla</taxon>
    </lineage>
</organism>
<gene>
    <name evidence="2" type="ORF">O3P69_004947</name>
</gene>
<accession>A0AAW0UAK9</accession>
<evidence type="ECO:0000313" key="3">
    <source>
        <dbReference type="Proteomes" id="UP001487740"/>
    </source>
</evidence>
<feature type="region of interest" description="Disordered" evidence="1">
    <location>
        <begin position="231"/>
        <end position="261"/>
    </location>
</feature>
<dbReference type="AlphaFoldDB" id="A0AAW0UAK9"/>
<keyword evidence="3" id="KW-1185">Reference proteome</keyword>
<dbReference type="EMBL" id="JARAKH010000015">
    <property type="protein sequence ID" value="KAK8396609.1"/>
    <property type="molecule type" value="Genomic_DNA"/>
</dbReference>
<sequence length="261" mass="29031">MSSGGSPQHVGGRCSQWEGVPAHCGYSIRKNVCEAGRDVDEKPSCGGAITVRYYWTLHYTTRTSGGHYTNNDDPCMLGLDYLLESHVCLDFGEMRMEVHMEEGAAAEGERQYPCGSCQDYLCATEDEDLVGKTLVRPDDEQVRVLVANLGDEERQIPAGAAVGSCEAVDLSHEAPGSGLKRWQLPMACQHTYSLSRRPCEPDCQHCSPKEESVKKCRRTVVQPDMKGSYEHLEEAQHENPDIGPILKLMEQNTNKPAWEQR</sequence>
<reference evidence="2 3" key="1">
    <citation type="submission" date="2023-03" db="EMBL/GenBank/DDBJ databases">
        <title>High-quality genome of Scylla paramamosain provides insights in environmental adaptation.</title>
        <authorList>
            <person name="Zhang L."/>
        </authorList>
    </citation>
    <scope>NUCLEOTIDE SEQUENCE [LARGE SCALE GENOMIC DNA]</scope>
    <source>
        <strain evidence="2">LZ_2023a</strain>
        <tissue evidence="2">Muscle</tissue>
    </source>
</reference>
<comment type="caution">
    <text evidence="2">The sequence shown here is derived from an EMBL/GenBank/DDBJ whole genome shotgun (WGS) entry which is preliminary data.</text>
</comment>
<protein>
    <submittedName>
        <fullName evidence="2">Uncharacterized protein</fullName>
    </submittedName>
</protein>
<proteinExistence type="predicted"/>
<name>A0AAW0UAK9_SCYPA</name>
<feature type="compositionally biased region" description="Basic and acidic residues" evidence="1">
    <location>
        <begin position="231"/>
        <end position="240"/>
    </location>
</feature>
<dbReference type="Proteomes" id="UP001487740">
    <property type="component" value="Unassembled WGS sequence"/>
</dbReference>